<dbReference type="SUPFAM" id="SSF82185">
    <property type="entry name" value="Histone H3 K4-specific methyltransferase SET7/9 N-terminal domain"/>
    <property type="match status" value="2"/>
</dbReference>
<dbReference type="GO" id="GO:0005634">
    <property type="term" value="C:nucleus"/>
    <property type="evidence" value="ECO:0007669"/>
    <property type="project" value="TreeGrafter"/>
</dbReference>
<dbReference type="EMBL" id="CARXXK010000001">
    <property type="protein sequence ID" value="CAI6346389.1"/>
    <property type="molecule type" value="Genomic_DNA"/>
</dbReference>
<organism evidence="3 4">
    <name type="scientific">Macrosiphum euphorbiae</name>
    <name type="common">potato aphid</name>
    <dbReference type="NCBI Taxonomy" id="13131"/>
    <lineage>
        <taxon>Eukaryota</taxon>
        <taxon>Metazoa</taxon>
        <taxon>Ecdysozoa</taxon>
        <taxon>Arthropoda</taxon>
        <taxon>Hexapoda</taxon>
        <taxon>Insecta</taxon>
        <taxon>Pterygota</taxon>
        <taxon>Neoptera</taxon>
        <taxon>Paraneoptera</taxon>
        <taxon>Hemiptera</taxon>
        <taxon>Sternorrhyncha</taxon>
        <taxon>Aphidomorpha</taxon>
        <taxon>Aphidoidea</taxon>
        <taxon>Aphididae</taxon>
        <taxon>Macrosiphini</taxon>
        <taxon>Macrosiphum</taxon>
    </lineage>
</organism>
<reference evidence="3 4" key="1">
    <citation type="submission" date="2023-01" db="EMBL/GenBank/DDBJ databases">
        <authorList>
            <person name="Whitehead M."/>
        </authorList>
    </citation>
    <scope>NUCLEOTIDE SEQUENCE [LARGE SCALE GENOMIC DNA]</scope>
</reference>
<gene>
    <name evidence="3" type="ORF">MEUPH1_LOCUS3303</name>
</gene>
<evidence type="ECO:0000313" key="4">
    <source>
        <dbReference type="Proteomes" id="UP001160148"/>
    </source>
</evidence>
<name>A0AAV0VQ53_9HEMI</name>
<dbReference type="GO" id="GO:0035082">
    <property type="term" value="P:axoneme assembly"/>
    <property type="evidence" value="ECO:0007669"/>
    <property type="project" value="TreeGrafter"/>
</dbReference>
<evidence type="ECO:0000256" key="1">
    <source>
        <dbReference type="ARBA" id="ARBA00022737"/>
    </source>
</evidence>
<keyword evidence="4" id="KW-1185">Reference proteome</keyword>
<accession>A0AAV0VQ53</accession>
<sequence length="328" mass="37314">MNRGNYSDVENEDNFAEYMPEDEYGGESDLTHDALSLIGAYKGQRNSEDERHGFGKAILPNGDAYVGTYKNGKRHGRGQYRFVNGAIYQGCYREGLRNGKIVMVYNDKSKYEGYWVDNKKDGEGTFKFKNSDKFSGSWKSDMKHGSGTYTFCKTGAVLKGIWLNDKRVKNFQVFYPTSDGTGFTYRGTWDENELVAGKGYFVFGHLKCMQSGEYVENPFYENSENIELQNNICKSLWLSNEILPIICGMLPPLPKMRSVARARSSCDTSFLLADKMSEVDVAGSTMSGMEMYEHRDDLWAEMEEIKPESRLNMQEVDAKSSDSNDHHK</sequence>
<evidence type="ECO:0000313" key="3">
    <source>
        <dbReference type="EMBL" id="CAI6346389.1"/>
    </source>
</evidence>
<dbReference type="Pfam" id="PF02493">
    <property type="entry name" value="MORN"/>
    <property type="match status" value="5"/>
</dbReference>
<feature type="compositionally biased region" description="Basic and acidic residues" evidence="2">
    <location>
        <begin position="316"/>
        <end position="328"/>
    </location>
</feature>
<feature type="region of interest" description="Disordered" evidence="2">
    <location>
        <begin position="309"/>
        <end position="328"/>
    </location>
</feature>
<dbReference type="GO" id="GO:0031514">
    <property type="term" value="C:motile cilium"/>
    <property type="evidence" value="ECO:0007669"/>
    <property type="project" value="TreeGrafter"/>
</dbReference>
<dbReference type="Gene3D" id="2.20.110.10">
    <property type="entry name" value="Histone H3 K4-specific methyltransferase SET7/9 N-terminal domain"/>
    <property type="match status" value="3"/>
</dbReference>
<protein>
    <submittedName>
        <fullName evidence="3">Uncharacterized protein</fullName>
    </submittedName>
</protein>
<keyword evidence="1" id="KW-0677">Repeat</keyword>
<dbReference type="InterPro" id="IPR003409">
    <property type="entry name" value="MORN"/>
</dbReference>
<dbReference type="Proteomes" id="UP001160148">
    <property type="component" value="Unassembled WGS sequence"/>
</dbReference>
<dbReference type="PANTHER" id="PTHR43215">
    <property type="entry name" value="RADIAL SPOKE HEAD 1 HOMOLOG"/>
    <property type="match status" value="1"/>
</dbReference>
<dbReference type="PANTHER" id="PTHR43215:SF14">
    <property type="entry name" value="RADIAL SPOKE HEAD 1 HOMOLOG"/>
    <property type="match status" value="1"/>
</dbReference>
<dbReference type="SMART" id="SM00698">
    <property type="entry name" value="MORN"/>
    <property type="match status" value="5"/>
</dbReference>
<dbReference type="AlphaFoldDB" id="A0AAV0VQ53"/>
<proteinExistence type="predicted"/>
<comment type="caution">
    <text evidence="3">The sequence shown here is derived from an EMBL/GenBank/DDBJ whole genome shotgun (WGS) entry which is preliminary data.</text>
</comment>
<evidence type="ECO:0000256" key="2">
    <source>
        <dbReference type="SAM" id="MobiDB-lite"/>
    </source>
</evidence>